<dbReference type="EMBL" id="JABBWG010000016">
    <property type="protein sequence ID" value="KAG1816389.1"/>
    <property type="molecule type" value="Genomic_DNA"/>
</dbReference>
<dbReference type="Proteomes" id="UP000807769">
    <property type="component" value="Unassembled WGS sequence"/>
</dbReference>
<dbReference type="RefSeq" id="XP_041193062.1">
    <property type="nucleotide sequence ID" value="XM_041341594.1"/>
</dbReference>
<comment type="caution">
    <text evidence="1">The sequence shown here is derived from an EMBL/GenBank/DDBJ whole genome shotgun (WGS) entry which is preliminary data.</text>
</comment>
<evidence type="ECO:0000313" key="2">
    <source>
        <dbReference type="Proteomes" id="UP000807769"/>
    </source>
</evidence>
<dbReference type="OrthoDB" id="5382203at2759"/>
<accession>A0A9P7EAX2</accession>
<gene>
    <name evidence="1" type="ORF">BJ212DRAFT_1503239</name>
</gene>
<name>A0A9P7EAX2_9AGAM</name>
<proteinExistence type="predicted"/>
<dbReference type="GeneID" id="64635610"/>
<feature type="non-terminal residue" evidence="1">
    <location>
        <position position="105"/>
    </location>
</feature>
<reference evidence="1" key="1">
    <citation type="journal article" date="2020" name="New Phytol.">
        <title>Comparative genomics reveals dynamic genome evolution in host specialist ectomycorrhizal fungi.</title>
        <authorList>
            <person name="Lofgren L.A."/>
            <person name="Nguyen N.H."/>
            <person name="Vilgalys R."/>
            <person name="Ruytinx J."/>
            <person name="Liao H.L."/>
            <person name="Branco S."/>
            <person name="Kuo A."/>
            <person name="LaButti K."/>
            <person name="Lipzen A."/>
            <person name="Andreopoulos W."/>
            <person name="Pangilinan J."/>
            <person name="Riley R."/>
            <person name="Hundley H."/>
            <person name="Na H."/>
            <person name="Barry K."/>
            <person name="Grigoriev I.V."/>
            <person name="Stajich J.E."/>
            <person name="Kennedy P.G."/>
        </authorList>
    </citation>
    <scope>NUCLEOTIDE SEQUENCE</scope>
    <source>
        <strain evidence="1">MN1</strain>
    </source>
</reference>
<dbReference type="AlphaFoldDB" id="A0A9P7EAX2"/>
<keyword evidence="2" id="KW-1185">Reference proteome</keyword>
<sequence length="105" mass="11695">MHKVLPTTLCKKAILKAETELRVYYQHTVTAVGLDPGHPRYILCVILSHTSTLPCMLKYLTLSDTDKNPDAENHVNEHILADSIPSPKQEVLSPASLYDLTAIIE</sequence>
<evidence type="ECO:0000313" key="1">
    <source>
        <dbReference type="EMBL" id="KAG1816389.1"/>
    </source>
</evidence>
<organism evidence="1 2">
    <name type="scientific">Suillus subaureus</name>
    <dbReference type="NCBI Taxonomy" id="48587"/>
    <lineage>
        <taxon>Eukaryota</taxon>
        <taxon>Fungi</taxon>
        <taxon>Dikarya</taxon>
        <taxon>Basidiomycota</taxon>
        <taxon>Agaricomycotina</taxon>
        <taxon>Agaricomycetes</taxon>
        <taxon>Agaricomycetidae</taxon>
        <taxon>Boletales</taxon>
        <taxon>Suillineae</taxon>
        <taxon>Suillaceae</taxon>
        <taxon>Suillus</taxon>
    </lineage>
</organism>
<protein>
    <submittedName>
        <fullName evidence="1">Uncharacterized protein</fullName>
    </submittedName>
</protein>